<organism evidence="10 11">
    <name type="scientific">Laticauda laticaudata</name>
    <name type="common">Blue-ringed sea krait</name>
    <name type="synonym">Blue-lipped sea krait</name>
    <dbReference type="NCBI Taxonomy" id="8630"/>
    <lineage>
        <taxon>Eukaryota</taxon>
        <taxon>Metazoa</taxon>
        <taxon>Chordata</taxon>
        <taxon>Craniata</taxon>
        <taxon>Vertebrata</taxon>
        <taxon>Euteleostomi</taxon>
        <taxon>Lepidosauria</taxon>
        <taxon>Squamata</taxon>
        <taxon>Bifurcata</taxon>
        <taxon>Unidentata</taxon>
        <taxon>Episquamata</taxon>
        <taxon>Toxicofera</taxon>
        <taxon>Serpentes</taxon>
        <taxon>Colubroidea</taxon>
        <taxon>Elapidae</taxon>
        <taxon>Laticaudinae</taxon>
        <taxon>Laticauda</taxon>
    </lineage>
</organism>
<keyword evidence="4" id="KW-0430">Lectin</keyword>
<dbReference type="AlphaFoldDB" id="A0A8C5SA22"/>
<evidence type="ECO:0000313" key="11">
    <source>
        <dbReference type="Proteomes" id="UP000694406"/>
    </source>
</evidence>
<comment type="similarity">
    <text evidence="2">Belongs to the true venom lectin family.</text>
</comment>
<evidence type="ECO:0000256" key="8">
    <source>
        <dbReference type="SAM" id="Phobius"/>
    </source>
</evidence>
<evidence type="ECO:0000256" key="5">
    <source>
        <dbReference type="ARBA" id="ARBA00022837"/>
    </source>
</evidence>
<dbReference type="GO" id="GO:0030246">
    <property type="term" value="F:carbohydrate binding"/>
    <property type="evidence" value="ECO:0007669"/>
    <property type="project" value="UniProtKB-KW"/>
</dbReference>
<dbReference type="InterPro" id="IPR033989">
    <property type="entry name" value="CD209-like_CTLD"/>
</dbReference>
<evidence type="ECO:0000313" key="10">
    <source>
        <dbReference type="Ensembl" id="ENSLLTP00000014479.1"/>
    </source>
</evidence>
<name>A0A8C5SA22_LATLA</name>
<dbReference type="InterPro" id="IPR018378">
    <property type="entry name" value="C-type_lectin_CS"/>
</dbReference>
<dbReference type="Ensembl" id="ENSLLTT00000015046.1">
    <property type="protein sequence ID" value="ENSLLTP00000014479.1"/>
    <property type="gene ID" value="ENSLLTG00000011106.1"/>
</dbReference>
<keyword evidence="3" id="KW-0964">Secreted</keyword>
<keyword evidence="8" id="KW-0812">Transmembrane</keyword>
<evidence type="ECO:0000256" key="3">
    <source>
        <dbReference type="ARBA" id="ARBA00022525"/>
    </source>
</evidence>
<evidence type="ECO:0000259" key="9">
    <source>
        <dbReference type="PROSITE" id="PS50041"/>
    </source>
</evidence>
<dbReference type="PANTHER" id="PTHR22803">
    <property type="entry name" value="MANNOSE, PHOSPHOLIPASE, LECTIN RECEPTOR RELATED"/>
    <property type="match status" value="1"/>
</dbReference>
<dbReference type="InterPro" id="IPR016186">
    <property type="entry name" value="C-type_lectin-like/link_sf"/>
</dbReference>
<evidence type="ECO:0000256" key="1">
    <source>
        <dbReference type="ARBA" id="ARBA00004613"/>
    </source>
</evidence>
<sequence length="290" mass="32910">MSSPQGIYKRCEEPEEQEKKPRKIFETAGNFLPQSFRGGSGVSLPIISLVTIATFLLWIIIVAVMASKYSKISKELEELRLNQTLLTKNGLNSEKQLQLLHSNHDAYESFINNSLKKLEEGHNSLKKNVNENIKQIDTRSEGNGKVVIELINAVYQINASGCQVCPKGWLLNKEKCYYFKMGSEAWSQAQKRCEAYGGQLVVIDSWSVQNFLTPHTKGKTFWIGLSDIYSENKFVWVDKSTPSFTTWNIGEPNNSGHGQDCVVMNSNGRWEDRECGRSVDGWICEKPWKC</sequence>
<dbReference type="InterPro" id="IPR016187">
    <property type="entry name" value="CTDL_fold"/>
</dbReference>
<feature type="compositionally biased region" description="Basic and acidic residues" evidence="7">
    <location>
        <begin position="9"/>
        <end position="20"/>
    </location>
</feature>
<dbReference type="SUPFAM" id="SSF56436">
    <property type="entry name" value="C-type lectin-like"/>
    <property type="match status" value="1"/>
</dbReference>
<dbReference type="InterPro" id="IPR001304">
    <property type="entry name" value="C-type_lectin-like"/>
</dbReference>
<keyword evidence="8" id="KW-1133">Transmembrane helix</keyword>
<feature type="domain" description="C-type lectin" evidence="9">
    <location>
        <begin position="172"/>
        <end position="275"/>
    </location>
</feature>
<keyword evidence="11" id="KW-1185">Reference proteome</keyword>
<dbReference type="GeneTree" id="ENSGT00940000162906"/>
<keyword evidence="5" id="KW-0106">Calcium</keyword>
<dbReference type="Proteomes" id="UP000694406">
    <property type="component" value="Unplaced"/>
</dbReference>
<accession>A0A8C5SA22</accession>
<dbReference type="Gene3D" id="3.10.100.10">
    <property type="entry name" value="Mannose-Binding Protein A, subunit A"/>
    <property type="match status" value="1"/>
</dbReference>
<reference evidence="10" key="1">
    <citation type="submission" date="2025-08" db="UniProtKB">
        <authorList>
            <consortium name="Ensembl"/>
        </authorList>
    </citation>
    <scope>IDENTIFICATION</scope>
</reference>
<evidence type="ECO:0000256" key="4">
    <source>
        <dbReference type="ARBA" id="ARBA00022734"/>
    </source>
</evidence>
<evidence type="ECO:0000256" key="6">
    <source>
        <dbReference type="ARBA" id="ARBA00023157"/>
    </source>
</evidence>
<proteinExistence type="inferred from homology"/>
<protein>
    <recommendedName>
        <fullName evidence="9">C-type lectin domain-containing protein</fullName>
    </recommendedName>
</protein>
<reference evidence="10" key="2">
    <citation type="submission" date="2025-09" db="UniProtKB">
        <authorList>
            <consortium name="Ensembl"/>
        </authorList>
    </citation>
    <scope>IDENTIFICATION</scope>
</reference>
<evidence type="ECO:0000256" key="7">
    <source>
        <dbReference type="SAM" id="MobiDB-lite"/>
    </source>
</evidence>
<dbReference type="PROSITE" id="PS50041">
    <property type="entry name" value="C_TYPE_LECTIN_2"/>
    <property type="match status" value="1"/>
</dbReference>
<evidence type="ECO:0000256" key="2">
    <source>
        <dbReference type="ARBA" id="ARBA00006250"/>
    </source>
</evidence>
<comment type="subcellular location">
    <subcellularLocation>
        <location evidence="1">Secreted</location>
    </subcellularLocation>
</comment>
<dbReference type="SMART" id="SM00034">
    <property type="entry name" value="CLECT"/>
    <property type="match status" value="1"/>
</dbReference>
<feature type="transmembrane region" description="Helical" evidence="8">
    <location>
        <begin position="42"/>
        <end position="66"/>
    </location>
</feature>
<keyword evidence="6" id="KW-1015">Disulfide bond</keyword>
<feature type="region of interest" description="Disordered" evidence="7">
    <location>
        <begin position="1"/>
        <end position="20"/>
    </location>
</feature>
<dbReference type="GO" id="GO:0005576">
    <property type="term" value="C:extracellular region"/>
    <property type="evidence" value="ECO:0007669"/>
    <property type="project" value="UniProtKB-SubCell"/>
</dbReference>
<keyword evidence="8" id="KW-0472">Membrane</keyword>
<dbReference type="Pfam" id="PF00059">
    <property type="entry name" value="Lectin_C"/>
    <property type="match status" value="1"/>
</dbReference>
<dbReference type="PROSITE" id="PS00615">
    <property type="entry name" value="C_TYPE_LECTIN_1"/>
    <property type="match status" value="1"/>
</dbReference>
<dbReference type="InterPro" id="IPR050111">
    <property type="entry name" value="C-type_lectin/snaclec_domain"/>
</dbReference>
<dbReference type="CDD" id="cd03590">
    <property type="entry name" value="CLECT_DC-SIGN_like"/>
    <property type="match status" value="1"/>
</dbReference>